<keyword evidence="4 5" id="KW-0717">Septation</keyword>
<dbReference type="SUPFAM" id="SSF52490">
    <property type="entry name" value="Tubulin nucleotide-binding domain-like"/>
    <property type="match status" value="1"/>
</dbReference>
<feature type="binding site" evidence="5">
    <location>
        <position position="140"/>
    </location>
    <ligand>
        <name>GTP</name>
        <dbReference type="ChEBI" id="CHEBI:37565"/>
    </ligand>
</feature>
<dbReference type="Pfam" id="PF12327">
    <property type="entry name" value="FtsZ_C"/>
    <property type="match status" value="1"/>
</dbReference>
<evidence type="ECO:0000256" key="5">
    <source>
        <dbReference type="HAMAP-Rule" id="MF_00909"/>
    </source>
</evidence>
<feature type="binding site" evidence="5">
    <location>
        <begin position="109"/>
        <end position="111"/>
    </location>
    <ligand>
        <name>GTP</name>
        <dbReference type="ChEBI" id="CHEBI:37565"/>
    </ligand>
</feature>
<dbReference type="PROSITE" id="PS01134">
    <property type="entry name" value="FTSZ_1"/>
    <property type="match status" value="1"/>
</dbReference>
<dbReference type="PANTHER" id="PTHR30314">
    <property type="entry name" value="CELL DIVISION PROTEIN FTSZ-RELATED"/>
    <property type="match status" value="1"/>
</dbReference>
<dbReference type="RefSeq" id="WP_088933044.1">
    <property type="nucleotide sequence ID" value="NZ_BJED01000004.1"/>
</dbReference>
<feature type="binding site" evidence="5">
    <location>
        <position position="188"/>
    </location>
    <ligand>
        <name>GTP</name>
        <dbReference type="ChEBI" id="CHEBI:37565"/>
    </ligand>
</feature>
<keyword evidence="12" id="KW-1185">Reference proteome</keyword>
<dbReference type="SMART" id="SM00865">
    <property type="entry name" value="Tubulin_C"/>
    <property type="match status" value="1"/>
</dbReference>
<feature type="compositionally biased region" description="Basic and acidic residues" evidence="8">
    <location>
        <begin position="384"/>
        <end position="398"/>
    </location>
</feature>
<comment type="subunit">
    <text evidence="5">Homodimer. Polymerizes to form a dynamic ring structure in a strictly GTP-dependent manner. Interacts directly with several other division proteins.</text>
</comment>
<feature type="compositionally biased region" description="Polar residues" evidence="8">
    <location>
        <begin position="327"/>
        <end position="341"/>
    </location>
</feature>
<evidence type="ECO:0000259" key="9">
    <source>
        <dbReference type="SMART" id="SM00864"/>
    </source>
</evidence>
<dbReference type="PRINTS" id="PR00423">
    <property type="entry name" value="CELLDVISFTSZ"/>
</dbReference>
<dbReference type="InterPro" id="IPR018316">
    <property type="entry name" value="Tubulin/FtsZ_2-layer-sand-dom"/>
</dbReference>
<dbReference type="InterPro" id="IPR045061">
    <property type="entry name" value="FtsZ/CetZ"/>
</dbReference>
<evidence type="ECO:0000259" key="10">
    <source>
        <dbReference type="SMART" id="SM00865"/>
    </source>
</evidence>
<dbReference type="InterPro" id="IPR000158">
    <property type="entry name" value="Cell_div_FtsZ"/>
</dbReference>
<dbReference type="InterPro" id="IPR008280">
    <property type="entry name" value="Tub_FtsZ_C"/>
</dbReference>
<feature type="domain" description="Tubulin/FtsZ 2-layer sandwich" evidence="10">
    <location>
        <begin position="208"/>
        <end position="325"/>
    </location>
</feature>
<feature type="region of interest" description="Disordered" evidence="8">
    <location>
        <begin position="384"/>
        <end position="412"/>
    </location>
</feature>
<keyword evidence="3 5" id="KW-0342">GTP-binding</keyword>
<dbReference type="GO" id="GO:0051301">
    <property type="term" value="P:cell division"/>
    <property type="evidence" value="ECO:0007669"/>
    <property type="project" value="UniProtKB-KW"/>
</dbReference>
<dbReference type="CDD" id="cd02201">
    <property type="entry name" value="FtsZ_type1"/>
    <property type="match status" value="1"/>
</dbReference>
<dbReference type="InterPro" id="IPR003008">
    <property type="entry name" value="Tubulin_FtsZ_GTPase"/>
</dbReference>
<comment type="function">
    <text evidence="5 7">Essential cell division protein that forms a contractile ring structure (Z ring) at the future cell division site. The regulation of the ring assembly controls the timing and the location of cell division. One of the functions of the FtsZ ring is to recruit other cell division proteins to the septum to produce a new cell wall between the dividing cells. Binds GTP and shows GTPase activity.</text>
</comment>
<evidence type="ECO:0000256" key="6">
    <source>
        <dbReference type="NCBIfam" id="TIGR00065"/>
    </source>
</evidence>
<reference evidence="11 12" key="1">
    <citation type="submission" date="2023-03" db="EMBL/GenBank/DDBJ databases">
        <authorList>
            <person name="Shen W."/>
            <person name="Cai J."/>
        </authorList>
    </citation>
    <scope>NUCLEOTIDE SEQUENCE [LARGE SCALE GENOMIC DNA]</scope>
    <source>
        <strain evidence="11 12">D6-4</strain>
    </source>
</reference>
<protein>
    <recommendedName>
        <fullName evidence="5 6">Cell division protein FtsZ</fullName>
    </recommendedName>
</protein>
<dbReference type="InterPro" id="IPR024757">
    <property type="entry name" value="FtsZ_C"/>
</dbReference>
<evidence type="ECO:0000256" key="8">
    <source>
        <dbReference type="SAM" id="MobiDB-lite"/>
    </source>
</evidence>
<feature type="region of interest" description="Disordered" evidence="8">
    <location>
        <begin position="320"/>
        <end position="341"/>
    </location>
</feature>
<comment type="caution">
    <text evidence="11">The sequence shown here is derived from an EMBL/GenBank/DDBJ whole genome shotgun (WGS) entry which is preliminary data.</text>
</comment>
<feature type="binding site" evidence="5">
    <location>
        <begin position="22"/>
        <end position="26"/>
    </location>
    <ligand>
        <name>GTP</name>
        <dbReference type="ChEBI" id="CHEBI:37565"/>
    </ligand>
</feature>
<dbReference type="NCBIfam" id="TIGR00065">
    <property type="entry name" value="ftsZ"/>
    <property type="match status" value="1"/>
</dbReference>
<keyword evidence="2 5" id="KW-0547">Nucleotide-binding</keyword>
<dbReference type="InterPro" id="IPR037103">
    <property type="entry name" value="Tubulin/FtsZ-like_C"/>
</dbReference>
<evidence type="ECO:0000256" key="1">
    <source>
        <dbReference type="ARBA" id="ARBA00009690"/>
    </source>
</evidence>
<sequence>MEFSIDNNINEGAVIKVIGVGGGGGNAINRMIEENVKGVEFIASNTDVQALKNSKAETVIQLGPKYTRGLGAGSQPEVGQKSAEESEQAIRDALEGADMVFITAGMGGGTGTGAAPIVAKIAKDLGALTVGVVTRPFSFEGPRRGRFAAEGISLLKENVDTLLIISNNRLLEVVDKKTPMLEAFREADNVLRQGVQGISDLITAPGYVNLDFADVKTVMANQGTALMGIGVASGEDRVVEATKKAISSPLLETSIDGAEQVLLNITGGLDMTLFEAQDASDIVASAATGDVNIILGTSISEELGDEIRVTVIATGIDPTKKERKATRNTQRASQIQSVPQKQNLDIEPARNNEGQSAFGEWDIRKEENIRPKVEETQFDNIEKKDFETFNREEVKPEKDEELDTPPFFRRRK</sequence>
<dbReference type="InterPro" id="IPR020805">
    <property type="entry name" value="Cell_div_FtsZ_CS"/>
</dbReference>
<dbReference type="PANTHER" id="PTHR30314:SF3">
    <property type="entry name" value="MITOCHONDRIAL DIVISION PROTEIN FSZA"/>
    <property type="match status" value="1"/>
</dbReference>
<dbReference type="EMBL" id="JARPYI010000002">
    <property type="protein sequence ID" value="MDT2599243.1"/>
    <property type="molecule type" value="Genomic_DNA"/>
</dbReference>
<evidence type="ECO:0000313" key="11">
    <source>
        <dbReference type="EMBL" id="MDT2599243.1"/>
    </source>
</evidence>
<dbReference type="SMART" id="SM00864">
    <property type="entry name" value="Tubulin"/>
    <property type="match status" value="1"/>
</dbReference>
<dbReference type="Gene3D" id="3.40.50.1440">
    <property type="entry name" value="Tubulin/FtsZ, GTPase domain"/>
    <property type="match status" value="1"/>
</dbReference>
<gene>
    <name evidence="5 11" type="primary">ftsZ</name>
    <name evidence="11" type="ORF">P7D85_05615</name>
</gene>
<dbReference type="Gene3D" id="3.30.1330.20">
    <property type="entry name" value="Tubulin/FtsZ, C-terminal domain"/>
    <property type="match status" value="1"/>
</dbReference>
<evidence type="ECO:0000256" key="2">
    <source>
        <dbReference type="ARBA" id="ARBA00022741"/>
    </source>
</evidence>
<dbReference type="InterPro" id="IPR036525">
    <property type="entry name" value="Tubulin/FtsZ_GTPase_sf"/>
</dbReference>
<accession>A0ABU3EWK4</accession>
<organism evidence="11 12">
    <name type="scientific">Enterococcus hulanensis</name>
    <dbReference type="NCBI Taxonomy" id="2559929"/>
    <lineage>
        <taxon>Bacteria</taxon>
        <taxon>Bacillati</taxon>
        <taxon>Bacillota</taxon>
        <taxon>Bacilli</taxon>
        <taxon>Lactobacillales</taxon>
        <taxon>Enterococcaceae</taxon>
        <taxon>Enterococcus</taxon>
    </lineage>
</organism>
<dbReference type="Pfam" id="PF00091">
    <property type="entry name" value="Tubulin"/>
    <property type="match status" value="1"/>
</dbReference>
<keyword evidence="5" id="KW-0963">Cytoplasm</keyword>
<keyword evidence="5 7" id="KW-0132">Cell division</keyword>
<comment type="subcellular location">
    <subcellularLocation>
        <location evidence="5">Cytoplasm</location>
    </subcellularLocation>
    <text evidence="5">Assembles at midcell at the inner surface of the cytoplasmic membrane.</text>
</comment>
<dbReference type="PROSITE" id="PS01135">
    <property type="entry name" value="FTSZ_2"/>
    <property type="match status" value="1"/>
</dbReference>
<feature type="binding site" evidence="5">
    <location>
        <position position="144"/>
    </location>
    <ligand>
        <name>GTP</name>
        <dbReference type="ChEBI" id="CHEBI:37565"/>
    </ligand>
</feature>
<dbReference type="SUPFAM" id="SSF55307">
    <property type="entry name" value="Tubulin C-terminal domain-like"/>
    <property type="match status" value="1"/>
</dbReference>
<keyword evidence="5 7" id="KW-0131">Cell cycle</keyword>
<dbReference type="Proteomes" id="UP001252875">
    <property type="component" value="Unassembled WGS sequence"/>
</dbReference>
<dbReference type="HAMAP" id="MF_00909">
    <property type="entry name" value="FtsZ"/>
    <property type="match status" value="1"/>
</dbReference>
<evidence type="ECO:0000256" key="7">
    <source>
        <dbReference type="RuleBase" id="RU000631"/>
    </source>
</evidence>
<evidence type="ECO:0000313" key="12">
    <source>
        <dbReference type="Proteomes" id="UP001252875"/>
    </source>
</evidence>
<evidence type="ECO:0000256" key="4">
    <source>
        <dbReference type="ARBA" id="ARBA00023210"/>
    </source>
</evidence>
<evidence type="ECO:0000256" key="3">
    <source>
        <dbReference type="ARBA" id="ARBA00023134"/>
    </source>
</evidence>
<feature type="domain" description="Tubulin/FtsZ GTPase" evidence="9">
    <location>
        <begin position="14"/>
        <end position="206"/>
    </location>
</feature>
<comment type="similarity">
    <text evidence="1 5 7">Belongs to the FtsZ family.</text>
</comment>
<name>A0ABU3EWK4_9ENTE</name>
<proteinExistence type="inferred from homology"/>